<dbReference type="InterPro" id="IPR000731">
    <property type="entry name" value="SSD"/>
</dbReference>
<dbReference type="PROSITE" id="PS50088">
    <property type="entry name" value="ANK_REPEAT"/>
    <property type="match status" value="1"/>
</dbReference>
<keyword evidence="5" id="KW-0812">Transmembrane</keyword>
<evidence type="ECO:0000259" key="7">
    <source>
        <dbReference type="PROSITE" id="PS50156"/>
    </source>
</evidence>
<dbReference type="Gene3D" id="1.10.150.50">
    <property type="entry name" value="Transcription Factor, Ets-1"/>
    <property type="match status" value="1"/>
</dbReference>
<evidence type="ECO:0000256" key="5">
    <source>
        <dbReference type="SAM" id="Phobius"/>
    </source>
</evidence>
<evidence type="ECO:0000259" key="6">
    <source>
        <dbReference type="PROSITE" id="PS50011"/>
    </source>
</evidence>
<evidence type="ECO:0000256" key="4">
    <source>
        <dbReference type="SAM" id="MobiDB-lite"/>
    </source>
</evidence>
<keyword evidence="5" id="KW-0472">Membrane</keyword>
<evidence type="ECO:0000256" key="1">
    <source>
        <dbReference type="ARBA" id="ARBA00005585"/>
    </source>
</evidence>
<dbReference type="InterPro" id="IPR020635">
    <property type="entry name" value="Tyr_kinase_cat_dom"/>
</dbReference>
<dbReference type="GO" id="GO:0016020">
    <property type="term" value="C:membrane"/>
    <property type="evidence" value="ECO:0007669"/>
    <property type="project" value="TreeGrafter"/>
</dbReference>
<feature type="domain" description="SSD" evidence="7">
    <location>
        <begin position="1302"/>
        <end position="1460"/>
    </location>
</feature>
<keyword evidence="5" id="KW-1133">Transmembrane helix</keyword>
<feature type="compositionally biased region" description="Basic and acidic residues" evidence="4">
    <location>
        <begin position="985"/>
        <end position="1005"/>
    </location>
</feature>
<feature type="binding site" evidence="3">
    <location>
        <position position="681"/>
    </location>
    <ligand>
        <name>ATP</name>
        <dbReference type="ChEBI" id="CHEBI:30616"/>
    </ligand>
</feature>
<dbReference type="PROSITE" id="PS00109">
    <property type="entry name" value="PROTEIN_KINASE_TYR"/>
    <property type="match status" value="1"/>
</dbReference>
<dbReference type="Pfam" id="PF07714">
    <property type="entry name" value="PK_Tyr_Ser-Thr"/>
    <property type="match status" value="1"/>
</dbReference>
<keyword evidence="2" id="KW-0040">ANK repeat</keyword>
<dbReference type="Gene3D" id="1.25.40.20">
    <property type="entry name" value="Ankyrin repeat-containing domain"/>
    <property type="match status" value="2"/>
</dbReference>
<dbReference type="PANTHER" id="PTHR10796:SF92">
    <property type="entry name" value="PATCHED-RELATED, ISOFORM A"/>
    <property type="match status" value="1"/>
</dbReference>
<keyword evidence="9" id="KW-1185">Reference proteome</keyword>
<dbReference type="SMART" id="SM00248">
    <property type="entry name" value="ANK"/>
    <property type="match status" value="7"/>
</dbReference>
<dbReference type="InterPro" id="IPR011009">
    <property type="entry name" value="Kinase-like_dom_sf"/>
</dbReference>
<sequence>MDLASGAINWSPKGAAGWSPLHLAAACGDMKRLVTLLDCIKEEEDENKSGDERPGRRRPLQSEDRSSSQPGNRLEARASSGDRAFHVALRNGQVLAARELARAGCDVHAKGKDGETAAHICALMDMAEELTWMIRSHKLDPTVTTDRGETVIHCASRECRISFLQWATRESFCTPEFFCQVDKLGQTCAHYAARNGIRTGVKWVLDFLDSLEKKDPEFDVLLGIPCNNQGKDPCALARSEGHYMCAELLDEYKKTKSRDRKFRKQALKRMFDAARRNNLKSVQTLHKKHSRHFDILAARNPRSGNCAIFEAAAAGSTEIVRWILDRAARDDFSYIESRLEEKLSHLKDWLADLDMEDWLDKMCEEGFDSLERAQLINEEDLADWGMKKGYRRSFLRALESLRTDDAEPDTTTDAISEPPSPAAAAATANGSGASSTLAATSTTSSTASTSPLSSSSSLLPPSSAPSNKPSYTALQPLLYDEMLNDLREGDEVTIDGFTAGNKYARGQPRRYVLRRSGPVYECTCPEWKLNQGPREARTCDHLKEFRGEQAELRRIDLQRMRMFQMQSLQNEIRNRVARNKITRSFTVSGISSGSDSKVSSGESAHSGSNRLNPSRSLGKPLARSQSVSGSVISRESLQESVGVPSHQILAYEELTFGQIIGEGSFGVVRAAEWRGMLVAVKELRGNEKLMLAGSNPSGVEIDTALLGGDHAGVGAGGAKAGEVEGENNGNPSGLARGASCSSEEWDLKHEAAMMSRVSNHENIVPFVGVLLTPRPCVVTKLMRGGSVEDMLVVPGPLYKRKTIPEARILQMLVDAAAGVLHLHSEGVIHRDIASRNLLVDENLRVKVADFGFARIKEINRSKGYTSQHVGPIKWMAPEAMRYRRFSEQTDVFSFGVTLFEVLVGKRPWEGIESMDVVYRICDGERQLVPDEVECNQALRDLVKRCQRHGPEERPVMKEVHRILASVLQTSQTPPPKPPTSSASHIPDETPQGRDARAGSDGDGGERGAGTATLTETMSAQEGKDGAPRKSGCLEKVSSVISSTLAGAFKRLGHMVGMRPILTILISIVMLAIFGYGFANFESGDDQGAFVPQGTEALANRADIIEYYGQSPRFNSFMQKPSDNGNILDKENMVAALTFYSEMYEISVTALNEDLEEETFTLEDLCVQIPTGPTTSVCLFSSVFSAYANNLTTLEEDDNIPQTLNDTFSRDDLELYVGGVEYDASTGLPVSAKVLRSTLFLEKNPIDVTPNDDSSDTEEPAATAWEEAVVELANDFADAQPVEVYPFNGWAVSDQVGGEIVGDVMYQGISYFIIIIYIVVVLQNTCDRVRSSIALALLGILTIGLAIICGFGFSQLLGFTYGRTHTVLVFIILGIGADGIFIVTNSFRRASGEDGIPNRAAQALEHAGVSITVSSLTNVVAFALGSLTVIPDLSSFCKYAALTFFFLWIFLPTFFMACLVLNERRVTGGRLDLLCCFKDCRDPESGETAKGTTFKQTWLSTFLQNKLSWLIMQNWFRFPVILLALGFAAYCGYNITKLTVESTSENFIPDDSYLKSFTNAQARYFGGEDTSVYVVTEDMDYYANRAEVVAFPDQFRFPSTYETQAPYIRPTFDSWIEDFMAAMASPPATLTIDAGEVEADAELDNAPFPTSSDLFYKYLRLWLDDDFGTGAAYADDIIFTDSSRSQIVRARIQMYHVPIGSFQDDGLFQEDAYEVVNAVEKMYEICDAASFEAYAWGSEYTDGWASYAVVAQELQQNVLLALAAVFVMIFLFIGHPLASTLVFICVSISIVELLGLQTLMGLSIDTTSVVLFVLSVGVAVDYSAHIGYAYMTFAGSAEERLRGMLGDVAVPVLHGAMSTFLAVLMQAFSSSYVFRVVFQDFAVIVSAATLNGLILLPILLYTFNPPAYPSAKSVDAAMTP</sequence>
<keyword evidence="8" id="KW-0418">Kinase</keyword>
<feature type="transmembrane region" description="Helical" evidence="5">
    <location>
        <begin position="1757"/>
        <end position="1773"/>
    </location>
</feature>
<feature type="region of interest" description="Disordered" evidence="4">
    <location>
        <begin position="967"/>
        <end position="1009"/>
    </location>
</feature>
<feature type="transmembrane region" description="Helical" evidence="5">
    <location>
        <begin position="1780"/>
        <end position="1803"/>
    </location>
</feature>
<dbReference type="SMART" id="SM00219">
    <property type="entry name" value="TyrKc"/>
    <property type="match status" value="1"/>
</dbReference>
<feature type="region of interest" description="Disordered" evidence="4">
    <location>
        <begin position="717"/>
        <end position="737"/>
    </location>
</feature>
<dbReference type="InterPro" id="IPR013761">
    <property type="entry name" value="SAM/pointed_sf"/>
</dbReference>
<dbReference type="InterPro" id="IPR002110">
    <property type="entry name" value="Ankyrin_rpt"/>
</dbReference>
<feature type="region of interest" description="Disordered" evidence="4">
    <location>
        <begin position="402"/>
        <end position="470"/>
    </location>
</feature>
<dbReference type="SUPFAM" id="SSF48403">
    <property type="entry name" value="Ankyrin repeat"/>
    <property type="match status" value="1"/>
</dbReference>
<dbReference type="GO" id="GO:0004713">
    <property type="term" value="F:protein tyrosine kinase activity"/>
    <property type="evidence" value="ECO:0007669"/>
    <property type="project" value="InterPro"/>
</dbReference>
<feature type="compositionally biased region" description="Polar residues" evidence="4">
    <location>
        <begin position="605"/>
        <end position="615"/>
    </location>
</feature>
<keyword evidence="3" id="KW-0067">ATP-binding</keyword>
<dbReference type="InterPro" id="IPR036770">
    <property type="entry name" value="Ankyrin_rpt-contain_sf"/>
</dbReference>
<feature type="transmembrane region" description="Helical" evidence="5">
    <location>
        <begin position="1809"/>
        <end position="1832"/>
    </location>
</feature>
<evidence type="ECO:0000313" key="8">
    <source>
        <dbReference type="EMBL" id="GBG25760.1"/>
    </source>
</evidence>
<reference evidence="8 9" key="1">
    <citation type="submission" date="2017-12" db="EMBL/GenBank/DDBJ databases">
        <title>Sequencing, de novo assembly and annotation of complete genome of a new Thraustochytrid species, strain FCC1311.</title>
        <authorList>
            <person name="Sedici K."/>
            <person name="Godart F."/>
            <person name="Aiese Cigliano R."/>
            <person name="Sanseverino W."/>
            <person name="Barakat M."/>
            <person name="Ortet P."/>
            <person name="Marechal E."/>
            <person name="Cagnac O."/>
            <person name="Amato A."/>
        </authorList>
    </citation>
    <scope>NUCLEOTIDE SEQUENCE [LARGE SCALE GENOMIC DNA]</scope>
</reference>
<dbReference type="InterPro" id="IPR001245">
    <property type="entry name" value="Ser-Thr/Tyr_kinase_cat_dom"/>
</dbReference>
<dbReference type="InterPro" id="IPR008266">
    <property type="entry name" value="Tyr_kinase_AS"/>
</dbReference>
<feature type="transmembrane region" description="Helical" evidence="5">
    <location>
        <begin position="1333"/>
        <end position="1352"/>
    </location>
</feature>
<feature type="compositionally biased region" description="Low complexity" evidence="4">
    <location>
        <begin position="422"/>
        <end position="467"/>
    </location>
</feature>
<dbReference type="SUPFAM" id="SSF47769">
    <property type="entry name" value="SAM/Pointed domain"/>
    <property type="match status" value="1"/>
</dbReference>
<accession>A0A2R5G438</accession>
<dbReference type="PANTHER" id="PTHR10796">
    <property type="entry name" value="PATCHED-RELATED"/>
    <property type="match status" value="1"/>
</dbReference>
<evidence type="ECO:0000256" key="3">
    <source>
        <dbReference type="PROSITE-ProRule" id="PRU10141"/>
    </source>
</evidence>
<proteinExistence type="inferred from homology"/>
<dbReference type="PRINTS" id="PR00109">
    <property type="entry name" value="TYRKINASE"/>
</dbReference>
<feature type="transmembrane region" description="Helical" evidence="5">
    <location>
        <begin position="1364"/>
        <end position="1386"/>
    </location>
</feature>
<gene>
    <name evidence="8" type="ORF">FCC1311_019792</name>
</gene>
<dbReference type="InterPro" id="IPR053958">
    <property type="entry name" value="HMGCR/SNAP/NPC1-like_SSD"/>
</dbReference>
<feature type="region of interest" description="Disordered" evidence="4">
    <location>
        <begin position="588"/>
        <end position="624"/>
    </location>
</feature>
<dbReference type="SUPFAM" id="SSF82866">
    <property type="entry name" value="Multidrug efflux transporter AcrB transmembrane domain"/>
    <property type="match status" value="2"/>
</dbReference>
<dbReference type="InParanoid" id="A0A2R5G438"/>
<keyword evidence="3" id="KW-0547">Nucleotide-binding</keyword>
<feature type="transmembrane region" description="Helical" evidence="5">
    <location>
        <begin position="1406"/>
        <end position="1426"/>
    </location>
</feature>
<feature type="region of interest" description="Disordered" evidence="4">
    <location>
        <begin position="44"/>
        <end position="79"/>
    </location>
</feature>
<dbReference type="Proteomes" id="UP000241890">
    <property type="component" value="Unassembled WGS sequence"/>
</dbReference>
<feature type="repeat" description="ANK" evidence="2">
    <location>
        <begin position="80"/>
        <end position="112"/>
    </location>
</feature>
<dbReference type="OrthoDB" id="6510177at2759"/>
<organism evidence="8 9">
    <name type="scientific">Hondaea fermentalgiana</name>
    <dbReference type="NCBI Taxonomy" id="2315210"/>
    <lineage>
        <taxon>Eukaryota</taxon>
        <taxon>Sar</taxon>
        <taxon>Stramenopiles</taxon>
        <taxon>Bigyra</taxon>
        <taxon>Labyrinthulomycetes</taxon>
        <taxon>Thraustochytrida</taxon>
        <taxon>Thraustochytriidae</taxon>
        <taxon>Hondaea</taxon>
    </lineage>
</organism>
<comment type="similarity">
    <text evidence="1">Belongs to the patched family.</text>
</comment>
<dbReference type="EMBL" id="BEYU01000015">
    <property type="protein sequence ID" value="GBG25760.1"/>
    <property type="molecule type" value="Genomic_DNA"/>
</dbReference>
<evidence type="ECO:0000313" key="9">
    <source>
        <dbReference type="Proteomes" id="UP000241890"/>
    </source>
</evidence>
<dbReference type="Gene3D" id="3.30.200.20">
    <property type="entry name" value="Phosphorylase Kinase, domain 1"/>
    <property type="match status" value="1"/>
</dbReference>
<dbReference type="Gene3D" id="1.10.510.10">
    <property type="entry name" value="Transferase(Phosphotransferase) domain 1"/>
    <property type="match status" value="1"/>
</dbReference>
<keyword evidence="8" id="KW-0808">Transferase</keyword>
<evidence type="ECO:0000256" key="2">
    <source>
        <dbReference type="PROSITE-ProRule" id="PRU00023"/>
    </source>
</evidence>
<dbReference type="SUPFAM" id="SSF56112">
    <property type="entry name" value="Protein kinase-like (PK-like)"/>
    <property type="match status" value="1"/>
</dbReference>
<dbReference type="Pfam" id="PF12349">
    <property type="entry name" value="Sterol-sensing"/>
    <property type="match status" value="1"/>
</dbReference>
<name>A0A2R5G438_9STRA</name>
<comment type="caution">
    <text evidence="8">The sequence shown here is derived from an EMBL/GenBank/DDBJ whole genome shotgun (WGS) entry which is preliminary data.</text>
</comment>
<feature type="transmembrane region" description="Helical" evidence="5">
    <location>
        <begin position="1844"/>
        <end position="1868"/>
    </location>
</feature>
<dbReference type="PROSITE" id="PS00107">
    <property type="entry name" value="PROTEIN_KINASE_ATP"/>
    <property type="match status" value="1"/>
</dbReference>
<dbReference type="PROSITE" id="PS50011">
    <property type="entry name" value="PROTEIN_KINASE_DOM"/>
    <property type="match status" value="1"/>
</dbReference>
<protein>
    <submittedName>
        <fullName evidence="8">Protein kinase, putative</fullName>
    </submittedName>
</protein>
<feature type="transmembrane region" description="Helical" evidence="5">
    <location>
        <begin position="1438"/>
        <end position="1460"/>
    </location>
</feature>
<dbReference type="InterPro" id="IPR051697">
    <property type="entry name" value="Patched_domain-protein"/>
</dbReference>
<dbReference type="InterPro" id="IPR017441">
    <property type="entry name" value="Protein_kinase_ATP_BS"/>
</dbReference>
<feature type="transmembrane region" description="Helical" evidence="5">
    <location>
        <begin position="1303"/>
        <end position="1321"/>
    </location>
</feature>
<feature type="transmembrane region" description="Helical" evidence="5">
    <location>
        <begin position="1880"/>
        <end position="1902"/>
    </location>
</feature>
<dbReference type="GO" id="GO:0005524">
    <property type="term" value="F:ATP binding"/>
    <property type="evidence" value="ECO:0007669"/>
    <property type="project" value="UniProtKB-UniRule"/>
</dbReference>
<feature type="compositionally biased region" description="Low complexity" evidence="4">
    <location>
        <begin position="588"/>
        <end position="603"/>
    </location>
</feature>
<dbReference type="Gene3D" id="1.20.1640.10">
    <property type="entry name" value="Multidrug efflux transporter AcrB transmembrane domain"/>
    <property type="match status" value="2"/>
</dbReference>
<feature type="domain" description="Protein kinase" evidence="6">
    <location>
        <begin position="654"/>
        <end position="963"/>
    </location>
</feature>
<dbReference type="InterPro" id="IPR000719">
    <property type="entry name" value="Prot_kinase_dom"/>
</dbReference>
<feature type="compositionally biased region" description="Basic and acidic residues" evidence="4">
    <location>
        <begin position="47"/>
        <end position="66"/>
    </location>
</feature>
<dbReference type="PROSITE" id="PS50156">
    <property type="entry name" value="SSD"/>
    <property type="match status" value="1"/>
</dbReference>